<gene>
    <name evidence="2" type="ORF">AHMF7616_04312</name>
</gene>
<dbReference type="GO" id="GO:0005886">
    <property type="term" value="C:plasma membrane"/>
    <property type="evidence" value="ECO:0007669"/>
    <property type="project" value="TreeGrafter"/>
</dbReference>
<accession>A0A369QMY3</accession>
<evidence type="ECO:0000313" key="3">
    <source>
        <dbReference type="Proteomes" id="UP000253919"/>
    </source>
</evidence>
<dbReference type="GO" id="GO:0090313">
    <property type="term" value="P:regulation of protein targeting to membrane"/>
    <property type="evidence" value="ECO:0007669"/>
    <property type="project" value="TreeGrafter"/>
</dbReference>
<sequence>MKKVFIGFTIFIVVLLAAAALAPYLFKDKIKQVLDKQIAKNVNAKVLYQTDKVNVSLFRDFPNLALSIDDLTIIGQDSFQRDTLAALPNFSLGLDLMSVIAGDRLKIRSVKLQDPRLKIKVLKSGRANWDIFIADTTATETPADTVNEFKMAIKGWEINNGTLVYEDLSIPFRTKAFHVNHTGSGDFEQNVFDMKSRTTADGFTFNFDGMDYLDSTQLDADITLAMDLNQSKYTFKENSIKLNEFGFGFDGSLAMPSEDINMDLTFKAADTDFRSILSVVPGIFTEKFKNIKTEGKVAFNGYVKGTFNDTSLPGFGTDLKVTNAMFKYPDLPQAATNINIDMNVDNKDGVINNTNILIRQMHLDLGKNPVDAKASIQGLEPMKVDGNVKARVDLAEMTKVFPIADMTLRGLLAVDAVAKGTYSKTQMPVVNAKMNLTNGFVKAKQFPAPIQNLNMVSTITNTTGNTDDTKVLIERFNMLLDGEPLEGRVFVQNLDKPAFDARIKGILDLTKITKIFPLEGMTLAGRINADVSTKGKMTDIDAGKYANITSSGNMQVTNLTYKSTDLPQGMKITSANTVFNNEKIEVRDMKGFVGKSDVQVNGSVSNYMGYLFGKNQPLRGNFNMASTRFDVNEWMVDEMSGEPVPEEAAGGVIPVPENLDFVLNTTTNQVVYDNLKLNDLKGTITLRDQVAKLDQVAFNTLGGFFVTTGSYNTQNLQHPAFTFGLNIKNLDFKSAYNTFNTIKALAPIAQFLDGKFSTNFNFNGELSPDMMPVYSTLTGKGLIEVVKAVVNDNVIINRISEVTNFKDLKNFTIENKAFSAEIVGGNLVVKPFDFNVGNIKTTIGGTNSFNGGLTYAVALDVPTGKVGNALNAKLTSLTGVKDIKGTERVTMNLNVGGTVTNPKVSLSTASAKSQAKQVVQSIVQDKVDVAKARLEQEKQKAQDSLKAELDRKRIEAEAKAKAEIAKRTQQAEQKLKQQASEKLNNLFNKRKPATDTAKRN</sequence>
<reference evidence="2 3" key="1">
    <citation type="submission" date="2018-04" db="EMBL/GenBank/DDBJ databases">
        <title>Adhaeribacter sp. HMF7616 genome sequencing and assembly.</title>
        <authorList>
            <person name="Kang H."/>
            <person name="Kang J."/>
            <person name="Cha I."/>
            <person name="Kim H."/>
            <person name="Joh K."/>
        </authorList>
    </citation>
    <scope>NUCLEOTIDE SEQUENCE [LARGE SCALE GENOMIC DNA]</scope>
    <source>
        <strain evidence="2 3">HMF7616</strain>
    </source>
</reference>
<dbReference type="AlphaFoldDB" id="A0A369QMY3"/>
<dbReference type="PANTHER" id="PTHR30441:SF8">
    <property type="entry name" value="DUF748 DOMAIN-CONTAINING PROTEIN"/>
    <property type="match status" value="1"/>
</dbReference>
<dbReference type="Proteomes" id="UP000253919">
    <property type="component" value="Unassembled WGS sequence"/>
</dbReference>
<protein>
    <submittedName>
        <fullName evidence="2">Uncharacterized protein</fullName>
    </submittedName>
</protein>
<feature type="region of interest" description="Disordered" evidence="1">
    <location>
        <begin position="965"/>
        <end position="1000"/>
    </location>
</feature>
<name>A0A369QMY3_9BACT</name>
<dbReference type="OrthoDB" id="596403at2"/>
<dbReference type="EMBL" id="QASA01000001">
    <property type="protein sequence ID" value="RDC65682.1"/>
    <property type="molecule type" value="Genomic_DNA"/>
</dbReference>
<dbReference type="PANTHER" id="PTHR30441">
    <property type="entry name" value="DUF748 DOMAIN-CONTAINING PROTEIN"/>
    <property type="match status" value="1"/>
</dbReference>
<proteinExistence type="predicted"/>
<keyword evidence="3" id="KW-1185">Reference proteome</keyword>
<dbReference type="InterPro" id="IPR052894">
    <property type="entry name" value="AsmA-related"/>
</dbReference>
<evidence type="ECO:0000256" key="1">
    <source>
        <dbReference type="SAM" id="MobiDB-lite"/>
    </source>
</evidence>
<feature type="compositionally biased region" description="Polar residues" evidence="1">
    <location>
        <begin position="968"/>
        <end position="987"/>
    </location>
</feature>
<comment type="caution">
    <text evidence="2">The sequence shown here is derived from an EMBL/GenBank/DDBJ whole genome shotgun (WGS) entry which is preliminary data.</text>
</comment>
<evidence type="ECO:0000313" key="2">
    <source>
        <dbReference type="EMBL" id="RDC65682.1"/>
    </source>
</evidence>
<organism evidence="2 3">
    <name type="scientific">Adhaeribacter pallidiroseus</name>
    <dbReference type="NCBI Taxonomy" id="2072847"/>
    <lineage>
        <taxon>Bacteria</taxon>
        <taxon>Pseudomonadati</taxon>
        <taxon>Bacteroidota</taxon>
        <taxon>Cytophagia</taxon>
        <taxon>Cytophagales</taxon>
        <taxon>Hymenobacteraceae</taxon>
        <taxon>Adhaeribacter</taxon>
    </lineage>
</organism>
<dbReference type="RefSeq" id="WP_115374661.1">
    <property type="nucleotide sequence ID" value="NZ_QASA01000001.1"/>
</dbReference>